<name>A0ABU0NLG2_STRRH</name>
<organism evidence="10 11">
    <name type="scientific">Streptomyces rishiriensis</name>
    <dbReference type="NCBI Taxonomy" id="68264"/>
    <lineage>
        <taxon>Bacteria</taxon>
        <taxon>Bacillati</taxon>
        <taxon>Actinomycetota</taxon>
        <taxon>Actinomycetes</taxon>
        <taxon>Kitasatosporales</taxon>
        <taxon>Streptomycetaceae</taxon>
        <taxon>Streptomyces</taxon>
    </lineage>
</organism>
<keyword evidence="6 8" id="KW-0472">Membrane</keyword>
<keyword evidence="4 8" id="KW-0812">Transmembrane</keyword>
<evidence type="ECO:0000313" key="11">
    <source>
        <dbReference type="Proteomes" id="UP001230654"/>
    </source>
</evidence>
<dbReference type="PANTHER" id="PTHR32309">
    <property type="entry name" value="TYROSINE-PROTEIN KINASE"/>
    <property type="match status" value="1"/>
</dbReference>
<keyword evidence="3" id="KW-1003">Cell membrane</keyword>
<keyword evidence="5 8" id="KW-1133">Transmembrane helix</keyword>
<evidence type="ECO:0000256" key="1">
    <source>
        <dbReference type="ARBA" id="ARBA00004651"/>
    </source>
</evidence>
<evidence type="ECO:0000256" key="5">
    <source>
        <dbReference type="ARBA" id="ARBA00022989"/>
    </source>
</evidence>
<protein>
    <submittedName>
        <fullName evidence="10">Capsular polysaccharide biosynthesis protein</fullName>
    </submittedName>
</protein>
<gene>
    <name evidence="10" type="ORF">QF030_001580</name>
</gene>
<dbReference type="EMBL" id="JAUSWV010000002">
    <property type="protein sequence ID" value="MDQ0579402.1"/>
    <property type="molecule type" value="Genomic_DNA"/>
</dbReference>
<evidence type="ECO:0000259" key="9">
    <source>
        <dbReference type="Pfam" id="PF02706"/>
    </source>
</evidence>
<dbReference type="RefSeq" id="WP_307161907.1">
    <property type="nucleotide sequence ID" value="NZ_JAUSWV010000002.1"/>
</dbReference>
<feature type="transmembrane region" description="Helical" evidence="8">
    <location>
        <begin position="21"/>
        <end position="40"/>
    </location>
</feature>
<dbReference type="InterPro" id="IPR003856">
    <property type="entry name" value="LPS_length_determ_N"/>
</dbReference>
<feature type="transmembrane region" description="Helical" evidence="8">
    <location>
        <begin position="229"/>
        <end position="248"/>
    </location>
</feature>
<reference evidence="10 11" key="1">
    <citation type="submission" date="2023-07" db="EMBL/GenBank/DDBJ databases">
        <title>Comparative genomics of wheat-associated soil bacteria to identify genetic determinants of phenazine resistance.</title>
        <authorList>
            <person name="Mouncey N."/>
        </authorList>
    </citation>
    <scope>NUCLEOTIDE SEQUENCE [LARGE SCALE GENOMIC DNA]</scope>
    <source>
        <strain evidence="10 11">B2I6</strain>
    </source>
</reference>
<evidence type="ECO:0000313" key="10">
    <source>
        <dbReference type="EMBL" id="MDQ0579402.1"/>
    </source>
</evidence>
<evidence type="ECO:0000256" key="7">
    <source>
        <dbReference type="SAM" id="MobiDB-lite"/>
    </source>
</evidence>
<keyword evidence="11" id="KW-1185">Reference proteome</keyword>
<dbReference type="Proteomes" id="UP001230654">
    <property type="component" value="Unassembled WGS sequence"/>
</dbReference>
<dbReference type="Pfam" id="PF02706">
    <property type="entry name" value="Wzz"/>
    <property type="match status" value="1"/>
</dbReference>
<proteinExistence type="inferred from homology"/>
<dbReference type="InterPro" id="IPR050445">
    <property type="entry name" value="Bact_polysacc_biosynth/exp"/>
</dbReference>
<evidence type="ECO:0000256" key="3">
    <source>
        <dbReference type="ARBA" id="ARBA00022475"/>
    </source>
</evidence>
<evidence type="ECO:0000256" key="2">
    <source>
        <dbReference type="ARBA" id="ARBA00006683"/>
    </source>
</evidence>
<evidence type="ECO:0000256" key="6">
    <source>
        <dbReference type="ARBA" id="ARBA00023136"/>
    </source>
</evidence>
<comment type="subcellular location">
    <subcellularLocation>
        <location evidence="1">Cell membrane</location>
        <topology evidence="1">Multi-pass membrane protein</topology>
    </subcellularLocation>
</comment>
<evidence type="ECO:0000256" key="8">
    <source>
        <dbReference type="SAM" id="Phobius"/>
    </source>
</evidence>
<feature type="region of interest" description="Disordered" evidence="7">
    <location>
        <begin position="430"/>
        <end position="454"/>
    </location>
</feature>
<sequence>MNDDTIRLVTIGRMIRRRRRLLAVLAVVGALVGYGVSLLVPPRYTTSASVLLPGAWEERELVTQAEIATSSVVVDRAAAALDWAGVSGGELRDQVSAKAADGNIIKISGTADSPERAQQLSDQVAQQFVTFAAQITGDGTDPEAAAPETLRQMVVQTSRRITELADAAGPGQTVESVQTRTELAKLRTALQEAVNKLDQADPVANQVNMVVMGPAARPAGEAPPTRTQLIVAGALLFLLLAVIGHLTAARMSRRLRTEPEISAALGSELLGTVEVSGEQRAHQPEDRGPRARIRRLLAVDIRWDLPAPRTSGDDAGRTIRYRRVCARLRDRLPDHRRLLVVVPDGDEIALRAAGQLVAEAGSDPLLRVVEVSVSQPMVPDRDDESGVLVVLSAGSWTAGELTGIAEACADAAHEVVGIVLAGTVWARPARSAGRPRDAATPALAVSDNAPGGSA</sequence>
<dbReference type="PANTHER" id="PTHR32309:SF31">
    <property type="entry name" value="CAPSULAR EXOPOLYSACCHARIDE FAMILY"/>
    <property type="match status" value="1"/>
</dbReference>
<comment type="caution">
    <text evidence="10">The sequence shown here is derived from an EMBL/GenBank/DDBJ whole genome shotgun (WGS) entry which is preliminary data.</text>
</comment>
<feature type="domain" description="Polysaccharide chain length determinant N-terminal" evidence="9">
    <location>
        <begin position="4"/>
        <end position="60"/>
    </location>
</feature>
<evidence type="ECO:0000256" key="4">
    <source>
        <dbReference type="ARBA" id="ARBA00022692"/>
    </source>
</evidence>
<comment type="similarity">
    <text evidence="2">Belongs to the CpsC/CapA family.</text>
</comment>
<accession>A0ABU0NLG2</accession>